<dbReference type="InterPro" id="IPR041854">
    <property type="entry name" value="BFD-like_2Fe2S-bd_dom_sf"/>
</dbReference>
<evidence type="ECO:0000256" key="2">
    <source>
        <dbReference type="ARBA" id="ARBA00022714"/>
    </source>
</evidence>
<evidence type="ECO:0000256" key="5">
    <source>
        <dbReference type="ARBA" id="ARBA00023004"/>
    </source>
</evidence>
<comment type="similarity">
    <text evidence="9">Belongs to the Bfd family.</text>
</comment>
<dbReference type="STRING" id="416169.RHOFW104T7_15755"/>
<evidence type="ECO:0000313" key="11">
    <source>
        <dbReference type="EMBL" id="KZC23001.1"/>
    </source>
</evidence>
<keyword evidence="2" id="KW-0001">2Fe-2S</keyword>
<sequence length="68" mass="7405">MRAMYICMCNAVTDHTIRREAADGVRTFAELQARTGCSDCCGCCEQEARATFDQALLQVTCQLPLAAA</sequence>
<evidence type="ECO:0000313" key="12">
    <source>
        <dbReference type="Proteomes" id="UP000076131"/>
    </source>
</evidence>
<evidence type="ECO:0000256" key="7">
    <source>
        <dbReference type="ARBA" id="ARBA00034078"/>
    </source>
</evidence>
<evidence type="ECO:0000256" key="6">
    <source>
        <dbReference type="ARBA" id="ARBA00023014"/>
    </source>
</evidence>
<dbReference type="Pfam" id="PF04324">
    <property type="entry name" value="Fer2_BFD"/>
    <property type="match status" value="1"/>
</dbReference>
<keyword evidence="12" id="KW-1185">Reference proteome</keyword>
<name>A0A154QGP6_9GAMM</name>
<organism evidence="11 12">
    <name type="scientific">Rhodanobacter thiooxydans</name>
    <dbReference type="NCBI Taxonomy" id="416169"/>
    <lineage>
        <taxon>Bacteria</taxon>
        <taxon>Pseudomonadati</taxon>
        <taxon>Pseudomonadota</taxon>
        <taxon>Gammaproteobacteria</taxon>
        <taxon>Lysobacterales</taxon>
        <taxon>Rhodanobacteraceae</taxon>
        <taxon>Rhodanobacter</taxon>
    </lineage>
</organism>
<evidence type="ECO:0000256" key="8">
    <source>
        <dbReference type="ARBA" id="ARBA00039386"/>
    </source>
</evidence>
<feature type="domain" description="BFD-like [2Fe-2S]-binding" evidence="10">
    <location>
        <begin position="5"/>
        <end position="52"/>
    </location>
</feature>
<accession>A0A154QGP6</accession>
<evidence type="ECO:0000259" key="10">
    <source>
        <dbReference type="Pfam" id="PF04324"/>
    </source>
</evidence>
<comment type="cofactor">
    <cofactor evidence="7">
        <name>[2Fe-2S] cluster</name>
        <dbReference type="ChEBI" id="CHEBI:190135"/>
    </cofactor>
</comment>
<comment type="caution">
    <text evidence="11">The sequence shown here is derived from an EMBL/GenBank/DDBJ whole genome shotgun (WGS) entry which is preliminary data.</text>
</comment>
<dbReference type="PANTHER" id="PTHR37424">
    <property type="entry name" value="BACTERIOFERRITIN-ASSOCIATED FERREDOXIN"/>
    <property type="match status" value="1"/>
</dbReference>
<evidence type="ECO:0000256" key="3">
    <source>
        <dbReference type="ARBA" id="ARBA00022723"/>
    </source>
</evidence>
<evidence type="ECO:0000256" key="1">
    <source>
        <dbReference type="ARBA" id="ARBA00022448"/>
    </source>
</evidence>
<dbReference type="InterPro" id="IPR052371">
    <property type="entry name" value="BFD-associated_ferredoxin"/>
</dbReference>
<dbReference type="Proteomes" id="UP000076131">
    <property type="component" value="Unassembled WGS sequence"/>
</dbReference>
<dbReference type="RefSeq" id="WP_008437308.1">
    <property type="nucleotide sequence ID" value="NZ_CP088923.1"/>
</dbReference>
<dbReference type="EMBL" id="LVJS01000051">
    <property type="protein sequence ID" value="KZC23001.1"/>
    <property type="molecule type" value="Genomic_DNA"/>
</dbReference>
<protein>
    <recommendedName>
        <fullName evidence="8">Bacterioferritin-associated ferredoxin</fullName>
    </recommendedName>
</protein>
<dbReference type="PANTHER" id="PTHR37424:SF1">
    <property type="entry name" value="BACTERIOFERRITIN-ASSOCIATED FERREDOXIN"/>
    <property type="match status" value="1"/>
</dbReference>
<dbReference type="AlphaFoldDB" id="A0A154QGP6"/>
<keyword evidence="1" id="KW-0813">Transport</keyword>
<evidence type="ECO:0000256" key="9">
    <source>
        <dbReference type="ARBA" id="ARBA00046332"/>
    </source>
</evidence>
<keyword evidence="6" id="KW-0411">Iron-sulfur</keyword>
<dbReference type="GO" id="GO:0046872">
    <property type="term" value="F:metal ion binding"/>
    <property type="evidence" value="ECO:0007669"/>
    <property type="project" value="UniProtKB-KW"/>
</dbReference>
<keyword evidence="4" id="KW-0249">Electron transport</keyword>
<keyword evidence="5" id="KW-0408">Iron</keyword>
<gene>
    <name evidence="11" type="ORF">RHOFW104T7_15755</name>
</gene>
<dbReference type="InterPro" id="IPR007419">
    <property type="entry name" value="BFD-like_2Fe2S-bd_dom"/>
</dbReference>
<evidence type="ECO:0000256" key="4">
    <source>
        <dbReference type="ARBA" id="ARBA00022982"/>
    </source>
</evidence>
<keyword evidence="3" id="KW-0479">Metal-binding</keyword>
<dbReference type="eggNOG" id="COG2906">
    <property type="taxonomic scope" value="Bacteria"/>
</dbReference>
<proteinExistence type="inferred from homology"/>
<dbReference type="Gene3D" id="1.10.10.1100">
    <property type="entry name" value="BFD-like [2Fe-2S]-binding domain"/>
    <property type="match status" value="1"/>
</dbReference>
<dbReference type="GO" id="GO:0051537">
    <property type="term" value="F:2 iron, 2 sulfur cluster binding"/>
    <property type="evidence" value="ECO:0007669"/>
    <property type="project" value="UniProtKB-KW"/>
</dbReference>
<reference evidence="11 12" key="1">
    <citation type="journal article" date="2016" name="MBio">
        <title>Lateral Gene Transfer in a Heavy Metal-Contaminated-Groundwater Microbial Community.</title>
        <authorList>
            <person name="Hemme C.L."/>
            <person name="Green S.J."/>
            <person name="Rishishwar L."/>
            <person name="Prakash O."/>
            <person name="Pettenato A."/>
            <person name="Chakraborty R."/>
            <person name="Deutschbauer A.M."/>
            <person name="Van Nostrand J.D."/>
            <person name="Wu L."/>
            <person name="He Z."/>
            <person name="Jordan I.K."/>
            <person name="Hazen T.C."/>
            <person name="Arkin A.P."/>
            <person name="Kostka J.E."/>
            <person name="Zhou J."/>
        </authorList>
    </citation>
    <scope>NUCLEOTIDE SEQUENCE [LARGE SCALE GENOMIC DNA]</scope>
    <source>
        <strain evidence="11 12">FW104-T7</strain>
    </source>
</reference>